<reference evidence="2" key="1">
    <citation type="journal article" date="2020" name="Stud. Mycol.">
        <title>101 Dothideomycetes genomes: a test case for predicting lifestyles and emergence of pathogens.</title>
        <authorList>
            <person name="Haridas S."/>
            <person name="Albert R."/>
            <person name="Binder M."/>
            <person name="Bloem J."/>
            <person name="Labutti K."/>
            <person name="Salamov A."/>
            <person name="Andreopoulos B."/>
            <person name="Baker S."/>
            <person name="Barry K."/>
            <person name="Bills G."/>
            <person name="Bluhm B."/>
            <person name="Cannon C."/>
            <person name="Castanera R."/>
            <person name="Culley D."/>
            <person name="Daum C."/>
            <person name="Ezra D."/>
            <person name="Gonzalez J."/>
            <person name="Henrissat B."/>
            <person name="Kuo A."/>
            <person name="Liang C."/>
            <person name="Lipzen A."/>
            <person name="Lutzoni F."/>
            <person name="Magnuson J."/>
            <person name="Mondo S."/>
            <person name="Nolan M."/>
            <person name="Ohm R."/>
            <person name="Pangilinan J."/>
            <person name="Park H.-J."/>
            <person name="Ramirez L."/>
            <person name="Alfaro M."/>
            <person name="Sun H."/>
            <person name="Tritt A."/>
            <person name="Yoshinaga Y."/>
            <person name="Zwiers L.-H."/>
            <person name="Turgeon B."/>
            <person name="Goodwin S."/>
            <person name="Spatafora J."/>
            <person name="Crous P."/>
            <person name="Grigoriev I."/>
        </authorList>
    </citation>
    <scope>NUCLEOTIDE SEQUENCE</scope>
    <source>
        <strain evidence="2">CBS 675.92</strain>
    </source>
</reference>
<evidence type="ECO:0000256" key="1">
    <source>
        <dbReference type="SAM" id="Coils"/>
    </source>
</evidence>
<protein>
    <submittedName>
        <fullName evidence="2">Uncharacterized protein</fullName>
    </submittedName>
</protein>
<name>A0A6A5U3Y4_9PLEO</name>
<accession>A0A6A5U3Y4</accession>
<feature type="coiled-coil region" evidence="1">
    <location>
        <begin position="46"/>
        <end position="123"/>
    </location>
</feature>
<dbReference type="EMBL" id="ML976985">
    <property type="protein sequence ID" value="KAF1959040.1"/>
    <property type="molecule type" value="Genomic_DNA"/>
</dbReference>
<sequence length="463" mass="50892">MGEERRAIVTSEIIRSKESLDFARAVAYAEFNVLDFIEDEETAEELVAARENLDALILERDQLECEDDAYPLVRQAKRNSVLLAHAKEKKALAKQVTDLQLEADCLRSQLQNAESHNASLQQQLQARDFEYDALADRHTAVKNDAPTATRVTTDLREALNELASVIEGADAHNEHHEAASAKDLKTLAGTQGLRAMAVAFKDLEASLKEAGGMEQLKAACSRGLAVNQVWTEAGGLEAIQAACSRDPAVDKRLDALLEDAGEIGYLEAVCSRDISVRKLLKDCGSLENLAAASSRGKAVEQLWKDAGDLDGLAKRVEFYDRVAPWLTEDNTVKVDDAINAIDAMLDAIGNGALNHLRQVLEEVDAVGALDAFRKDVPGDYLALTRYVLYVYAKERAVADNNKCMHAIIEGKDKLLEKSALSLTGMEQSRNLWMERCLTLQKRGVLAMDHLATIDTLKKFISGE</sequence>
<proteinExistence type="predicted"/>
<organism evidence="2 3">
    <name type="scientific">Byssothecium circinans</name>
    <dbReference type="NCBI Taxonomy" id="147558"/>
    <lineage>
        <taxon>Eukaryota</taxon>
        <taxon>Fungi</taxon>
        <taxon>Dikarya</taxon>
        <taxon>Ascomycota</taxon>
        <taxon>Pezizomycotina</taxon>
        <taxon>Dothideomycetes</taxon>
        <taxon>Pleosporomycetidae</taxon>
        <taxon>Pleosporales</taxon>
        <taxon>Massarineae</taxon>
        <taxon>Massarinaceae</taxon>
        <taxon>Byssothecium</taxon>
    </lineage>
</organism>
<keyword evidence="3" id="KW-1185">Reference proteome</keyword>
<dbReference type="AlphaFoldDB" id="A0A6A5U3Y4"/>
<gene>
    <name evidence="2" type="ORF">CC80DRAFT_591125</name>
</gene>
<keyword evidence="1" id="KW-0175">Coiled coil</keyword>
<evidence type="ECO:0000313" key="3">
    <source>
        <dbReference type="Proteomes" id="UP000800035"/>
    </source>
</evidence>
<dbReference type="Proteomes" id="UP000800035">
    <property type="component" value="Unassembled WGS sequence"/>
</dbReference>
<evidence type="ECO:0000313" key="2">
    <source>
        <dbReference type="EMBL" id="KAF1959040.1"/>
    </source>
</evidence>